<accession>A0A6A4I689</accession>
<feature type="domain" description="Glycoside hydrolase family 44 catalytic" evidence="2">
    <location>
        <begin position="309"/>
        <end position="502"/>
    </location>
</feature>
<evidence type="ECO:0000313" key="4">
    <source>
        <dbReference type="Proteomes" id="UP000799118"/>
    </source>
</evidence>
<reference evidence="3" key="1">
    <citation type="journal article" date="2019" name="Environ. Microbiol.">
        <title>Fungal ecological strategies reflected in gene transcription - a case study of two litter decomposers.</title>
        <authorList>
            <person name="Barbi F."/>
            <person name="Kohler A."/>
            <person name="Barry K."/>
            <person name="Baskaran P."/>
            <person name="Daum C."/>
            <person name="Fauchery L."/>
            <person name="Ihrmark K."/>
            <person name="Kuo A."/>
            <person name="LaButti K."/>
            <person name="Lipzen A."/>
            <person name="Morin E."/>
            <person name="Grigoriev I.V."/>
            <person name="Henrissat B."/>
            <person name="Lindahl B."/>
            <person name="Martin F."/>
        </authorList>
    </citation>
    <scope>NUCLEOTIDE SEQUENCE</scope>
    <source>
        <strain evidence="3">JB14</strain>
    </source>
</reference>
<evidence type="ECO:0000256" key="1">
    <source>
        <dbReference type="SAM" id="SignalP"/>
    </source>
</evidence>
<organism evidence="3 4">
    <name type="scientific">Gymnopus androsaceus JB14</name>
    <dbReference type="NCBI Taxonomy" id="1447944"/>
    <lineage>
        <taxon>Eukaryota</taxon>
        <taxon>Fungi</taxon>
        <taxon>Dikarya</taxon>
        <taxon>Basidiomycota</taxon>
        <taxon>Agaricomycotina</taxon>
        <taxon>Agaricomycetes</taxon>
        <taxon>Agaricomycetidae</taxon>
        <taxon>Agaricales</taxon>
        <taxon>Marasmiineae</taxon>
        <taxon>Omphalotaceae</taxon>
        <taxon>Gymnopus</taxon>
    </lineage>
</organism>
<dbReference type="AlphaFoldDB" id="A0A6A4I689"/>
<evidence type="ECO:0000313" key="3">
    <source>
        <dbReference type="EMBL" id="KAE9405413.1"/>
    </source>
</evidence>
<name>A0A6A4I689_9AGAR</name>
<keyword evidence="1" id="KW-0732">Signal</keyword>
<dbReference type="Proteomes" id="UP000799118">
    <property type="component" value="Unassembled WGS sequence"/>
</dbReference>
<dbReference type="InterPro" id="IPR024745">
    <property type="entry name" value="GH44_cat"/>
</dbReference>
<dbReference type="Gene3D" id="2.60.120.430">
    <property type="entry name" value="Galactose-binding lectin"/>
    <property type="match status" value="1"/>
</dbReference>
<gene>
    <name evidence="3" type="ORF">BT96DRAFT_934904</name>
</gene>
<dbReference type="Gene3D" id="3.20.20.80">
    <property type="entry name" value="Glycosidases"/>
    <property type="match status" value="2"/>
</dbReference>
<dbReference type="InterPro" id="IPR013780">
    <property type="entry name" value="Glyco_hydro_b"/>
</dbReference>
<keyword evidence="4" id="KW-1185">Reference proteome</keyword>
<evidence type="ECO:0000259" key="2">
    <source>
        <dbReference type="Pfam" id="PF12891"/>
    </source>
</evidence>
<dbReference type="InterPro" id="IPR017853">
    <property type="entry name" value="GH"/>
</dbReference>
<dbReference type="Pfam" id="PF12891">
    <property type="entry name" value="Glyco_hydro_44"/>
    <property type="match status" value="1"/>
</dbReference>
<dbReference type="Gene3D" id="2.60.40.1180">
    <property type="entry name" value="Golgi alpha-mannosidase II"/>
    <property type="match status" value="1"/>
</dbReference>
<feature type="signal peptide" evidence="1">
    <location>
        <begin position="1"/>
        <end position="16"/>
    </location>
</feature>
<sequence>MIFGALLLSFGVLAAADDIIYAPGTGALASGWENWSWSSTFDFASTAGPGGVESISVNTEEFGALSTFAETAFDNNYAGLRFDISGAQPDVSIYFSSSLNSVSSTSLPLASMSTVVNTSAFTTITVDFNNLPGNEGILPNNTWNLVNFQGGQNGAVYFITNILLLDEIIVPPLILSAEPIAGNMLAVTFQGDADLSQLSAIINGAQVSLTQSVTYSPPDTPSQTITYFTLSTPLSAGSLVITAGSTTFNYTIPATQSLTIDITETKDISPSIYGVNFPPDADYITLLGVTMSRWGGNAVTAYNPNGAFTNAGNDYYFENRVSSPGGRPLLAAGLSGGLDWVSKDATSYSYPRTTYPDQQSFDPFNSDAGDGLLPNGSWVTPPPQSNVYTPWNTSQAAAMLSAMPIKPDVITVDNEIEIASSTHQDMHPDPMGYDEELARVIMTATMAKDTLPNVEVAAPSTCAWWYYWTSDIGYSDNAAHGNQDFIPWFLSQMNNASVQAGKHPTYIDESWIGTSVPAQWTEPNPNAVMLIPRMQQLIDQFYPGTRLSVSEWSSTDDTDITGGLVTVDSLGIFGVYGLDQATYWSEPDQKGPIGLAFWLYRGNGTFFGDKSVQVTTANVSPDVLGVYASTSDGEKVSIVIVNKDVVPVNLAISNIPAGTYFLRHFGGEAGVAKWQTTINIAANSNFVVPSYTAVFIQQQ</sequence>
<feature type="chain" id="PRO_5025400640" description="Glycoside hydrolase family 44 catalytic domain-containing protein" evidence="1">
    <location>
        <begin position="17"/>
        <end position="699"/>
    </location>
</feature>
<dbReference type="OrthoDB" id="3180848at2759"/>
<protein>
    <recommendedName>
        <fullName evidence="2">Glycoside hydrolase family 44 catalytic domain-containing protein</fullName>
    </recommendedName>
</protein>
<dbReference type="SUPFAM" id="SSF51445">
    <property type="entry name" value="(Trans)glycosidases"/>
    <property type="match status" value="1"/>
</dbReference>
<proteinExistence type="predicted"/>
<dbReference type="EMBL" id="ML769409">
    <property type="protein sequence ID" value="KAE9405413.1"/>
    <property type="molecule type" value="Genomic_DNA"/>
</dbReference>